<dbReference type="SMART" id="SM00710">
    <property type="entry name" value="PbH1"/>
    <property type="match status" value="6"/>
</dbReference>
<proteinExistence type="predicted"/>
<dbReference type="InterPro" id="IPR012334">
    <property type="entry name" value="Pectin_lyas_fold"/>
</dbReference>
<dbReference type="InterPro" id="IPR006626">
    <property type="entry name" value="PbH1"/>
</dbReference>
<dbReference type="AlphaFoldDB" id="A0A086N7Z4"/>
<dbReference type="Proteomes" id="UP000029095">
    <property type="component" value="Unassembled WGS sequence"/>
</dbReference>
<dbReference type="InterPro" id="IPR011050">
    <property type="entry name" value="Pectin_lyase_fold/virulence"/>
</dbReference>
<keyword evidence="2" id="KW-0732">Signal</keyword>
<feature type="signal peptide" evidence="2">
    <location>
        <begin position="1"/>
        <end position="22"/>
    </location>
</feature>
<evidence type="ECO:0000256" key="2">
    <source>
        <dbReference type="SAM" id="SignalP"/>
    </source>
</evidence>
<dbReference type="Pfam" id="PF13229">
    <property type="entry name" value="Beta_helix"/>
    <property type="match status" value="2"/>
</dbReference>
<dbReference type="InterPro" id="IPR039448">
    <property type="entry name" value="Beta_helix"/>
</dbReference>
<dbReference type="SMART" id="SM00722">
    <property type="entry name" value="CASH"/>
    <property type="match status" value="1"/>
</dbReference>
<organism evidence="4 5">
    <name type="scientific">Streptomyces mutabilis</name>
    <dbReference type="NCBI Taxonomy" id="67332"/>
    <lineage>
        <taxon>Bacteria</taxon>
        <taxon>Bacillati</taxon>
        <taxon>Actinomycetota</taxon>
        <taxon>Actinomycetes</taxon>
        <taxon>Kitasatosporales</taxon>
        <taxon>Streptomycetaceae</taxon>
        <taxon>Streptomyces</taxon>
    </lineage>
</organism>
<evidence type="ECO:0000259" key="3">
    <source>
        <dbReference type="SMART" id="SM00722"/>
    </source>
</evidence>
<reference evidence="4 5" key="1">
    <citation type="submission" date="2014-05" db="EMBL/GenBank/DDBJ databases">
        <title>Complete genome sequence of the Streptomyces mutabilis TRM45540.</title>
        <authorList>
            <person name="Luo X."/>
            <person name="Zhang L."/>
        </authorList>
    </citation>
    <scope>NUCLEOTIDE SEQUENCE [LARGE SCALE GENOMIC DNA]</scope>
    <source>
        <strain evidence="4 5">TRM45540</strain>
    </source>
</reference>
<dbReference type="EMBL" id="JNFQ01000001">
    <property type="protein sequence ID" value="KFG77262.1"/>
    <property type="molecule type" value="Genomic_DNA"/>
</dbReference>
<keyword evidence="5" id="KW-1185">Reference proteome</keyword>
<feature type="domain" description="Carbohydrate-binding/sugar hydrolysis" evidence="3">
    <location>
        <begin position="55"/>
        <end position="211"/>
    </location>
</feature>
<evidence type="ECO:0000256" key="1">
    <source>
        <dbReference type="ARBA" id="ARBA00022737"/>
    </source>
</evidence>
<evidence type="ECO:0000313" key="4">
    <source>
        <dbReference type="EMBL" id="KFG77262.1"/>
    </source>
</evidence>
<gene>
    <name evidence="4" type="ORF">FM21_14805</name>
</gene>
<evidence type="ECO:0000313" key="5">
    <source>
        <dbReference type="Proteomes" id="UP000029095"/>
    </source>
</evidence>
<keyword evidence="1" id="KW-0677">Repeat</keyword>
<accession>A0A086N7Z4</accession>
<sequence length="357" mass="36785">MKKCHVVYLVCTAAMIGTGIGAAPASAGHTTHVVHPGESIQKAVDAARSGDTVLLTPGTYHESVKVSTPGLTLRGMGRDTVIKPSTEKAAEENTCAEGGDGICVIGTKDENVKGVTVANLTVTGFKRTGVFSMATDGLTVRNVTAVKNGVWGIAQEQSIHGIFRSNTARDNGDAGIFLANTIKAEEGAADTQGTEVAHNRLEGNRIGVTVRRLRNLAVADNYITGNCAGVFVVGDENKPKAGDLVVRDNYVVSNNKSCPKTDRLEALQGSGIVLTGVEKVLVADNTVEGNSGKSSMSGGIVLAKSMVGAGNSKNEVNGNNLRDNSPADLVNAETADTAESNTFTGNTCGASKPAGLC</sequence>
<feature type="chain" id="PRO_5001812038" description="Carbohydrate-binding/sugar hydrolysis domain-containing protein" evidence="2">
    <location>
        <begin position="23"/>
        <end position="357"/>
    </location>
</feature>
<protein>
    <recommendedName>
        <fullName evidence="3">Carbohydrate-binding/sugar hydrolysis domain-containing protein</fullName>
    </recommendedName>
</protein>
<dbReference type="HOGENOM" id="CLU_778245_0_0_11"/>
<dbReference type="SUPFAM" id="SSF51126">
    <property type="entry name" value="Pectin lyase-like"/>
    <property type="match status" value="1"/>
</dbReference>
<comment type="caution">
    <text evidence="4">The sequence shown here is derived from an EMBL/GenBank/DDBJ whole genome shotgun (WGS) entry which is preliminary data.</text>
</comment>
<dbReference type="STRING" id="1915400.FM21_14805"/>
<dbReference type="InterPro" id="IPR006633">
    <property type="entry name" value="Carb-bd_sugar_hydrolysis-dom"/>
</dbReference>
<dbReference type="Gene3D" id="2.160.20.10">
    <property type="entry name" value="Single-stranded right-handed beta-helix, Pectin lyase-like"/>
    <property type="match status" value="1"/>
</dbReference>
<dbReference type="RefSeq" id="WP_043376414.1">
    <property type="nucleotide sequence ID" value="NZ_KN039946.1"/>
</dbReference>
<name>A0A086N7Z4_9ACTN</name>